<organism evidence="1 2">
    <name type="scientific">Araneus ventricosus</name>
    <name type="common">Orbweaver spider</name>
    <name type="synonym">Epeira ventricosa</name>
    <dbReference type="NCBI Taxonomy" id="182803"/>
    <lineage>
        <taxon>Eukaryota</taxon>
        <taxon>Metazoa</taxon>
        <taxon>Ecdysozoa</taxon>
        <taxon>Arthropoda</taxon>
        <taxon>Chelicerata</taxon>
        <taxon>Arachnida</taxon>
        <taxon>Araneae</taxon>
        <taxon>Araneomorphae</taxon>
        <taxon>Entelegynae</taxon>
        <taxon>Araneoidea</taxon>
        <taxon>Araneidae</taxon>
        <taxon>Araneus</taxon>
    </lineage>
</organism>
<sequence>MEINDRDAIHLRNQSPHVFNQAVVLQGNGRDVIQRRNRIPRLYNQMLMVEESRNVIHLLKLVPPIFSLLQVLQFEDPETKSFTVPPFLRTYTSKILKENDLSPNARRRHGSIQDTWEVESQYGTGTASIEKAKEPGRLPTRSTLLACLSVRRKWKVEQTSLKWDAMLRNFSGLVRYSRMFKDVDASSPQWPKINVGKQEIPPVIGIALSLLRWKLPHSTYSFYQIAIHYAQER</sequence>
<proteinExistence type="predicted"/>
<dbReference type="AlphaFoldDB" id="A0A4Y2M464"/>
<evidence type="ECO:0000313" key="2">
    <source>
        <dbReference type="Proteomes" id="UP000499080"/>
    </source>
</evidence>
<accession>A0A4Y2M464</accession>
<name>A0A4Y2M464_ARAVE</name>
<dbReference type="Proteomes" id="UP000499080">
    <property type="component" value="Unassembled WGS sequence"/>
</dbReference>
<evidence type="ECO:0000313" key="1">
    <source>
        <dbReference type="EMBL" id="GBN21858.1"/>
    </source>
</evidence>
<comment type="caution">
    <text evidence="1">The sequence shown here is derived from an EMBL/GenBank/DDBJ whole genome shotgun (WGS) entry which is preliminary data.</text>
</comment>
<protein>
    <submittedName>
        <fullName evidence="1">Uncharacterized protein</fullName>
    </submittedName>
</protein>
<reference evidence="1 2" key="1">
    <citation type="journal article" date="2019" name="Sci. Rep.">
        <title>Orb-weaving spider Araneus ventricosus genome elucidates the spidroin gene catalogue.</title>
        <authorList>
            <person name="Kono N."/>
            <person name="Nakamura H."/>
            <person name="Ohtoshi R."/>
            <person name="Moran D.A.P."/>
            <person name="Shinohara A."/>
            <person name="Yoshida Y."/>
            <person name="Fujiwara M."/>
            <person name="Mori M."/>
            <person name="Tomita M."/>
            <person name="Arakawa K."/>
        </authorList>
    </citation>
    <scope>NUCLEOTIDE SEQUENCE [LARGE SCALE GENOMIC DNA]</scope>
</reference>
<gene>
    <name evidence="1" type="ORF">AVEN_51788_1</name>
</gene>
<keyword evidence="2" id="KW-1185">Reference proteome</keyword>
<dbReference type="EMBL" id="BGPR01006787">
    <property type="protein sequence ID" value="GBN21858.1"/>
    <property type="molecule type" value="Genomic_DNA"/>
</dbReference>